<protein>
    <submittedName>
        <fullName evidence="1">Uncharacterized protein</fullName>
    </submittedName>
</protein>
<proteinExistence type="predicted"/>
<dbReference type="Proteomes" id="UP000077266">
    <property type="component" value="Unassembled WGS sequence"/>
</dbReference>
<accession>A0A165LIP1</accession>
<evidence type="ECO:0000313" key="2">
    <source>
        <dbReference type="Proteomes" id="UP000077266"/>
    </source>
</evidence>
<reference evidence="1 2" key="1">
    <citation type="journal article" date="2016" name="Mol. Biol. Evol.">
        <title>Comparative Genomics of Early-Diverging Mushroom-Forming Fungi Provides Insights into the Origins of Lignocellulose Decay Capabilities.</title>
        <authorList>
            <person name="Nagy L.G."/>
            <person name="Riley R."/>
            <person name="Tritt A."/>
            <person name="Adam C."/>
            <person name="Daum C."/>
            <person name="Floudas D."/>
            <person name="Sun H."/>
            <person name="Yadav J.S."/>
            <person name="Pangilinan J."/>
            <person name="Larsson K.H."/>
            <person name="Matsuura K."/>
            <person name="Barry K."/>
            <person name="Labutti K."/>
            <person name="Kuo R."/>
            <person name="Ohm R.A."/>
            <person name="Bhattacharya S.S."/>
            <person name="Shirouzu T."/>
            <person name="Yoshinaga Y."/>
            <person name="Martin F.M."/>
            <person name="Grigoriev I.V."/>
            <person name="Hibbett D.S."/>
        </authorList>
    </citation>
    <scope>NUCLEOTIDE SEQUENCE [LARGE SCALE GENOMIC DNA]</scope>
    <source>
        <strain evidence="1 2">HHB12029</strain>
    </source>
</reference>
<evidence type="ECO:0000313" key="1">
    <source>
        <dbReference type="EMBL" id="KZV97894.1"/>
    </source>
</evidence>
<sequence length="204" mass="23066">MSRQWTDGWCKHACCAANGTRYRHPRHRLLRLRASEYATLCSWPWRQPSSPPVGRKRVVRRPFFLASRTFNTHRSTTTNRTGVRHLTDFTGNSSPRSGPNAQFVCSYEEYTCFVAADSRRSTGFPGTANCSRYSPPDQSHSLPYMARPHSRFPSGGTACEVFMRESPVLCFSLLLGKGMIPTHSTNLAVGFMRRAFHFSAVLLN</sequence>
<dbReference type="EMBL" id="KV425924">
    <property type="protein sequence ID" value="KZV97894.1"/>
    <property type="molecule type" value="Genomic_DNA"/>
</dbReference>
<organism evidence="1 2">
    <name type="scientific">Exidia glandulosa HHB12029</name>
    <dbReference type="NCBI Taxonomy" id="1314781"/>
    <lineage>
        <taxon>Eukaryota</taxon>
        <taxon>Fungi</taxon>
        <taxon>Dikarya</taxon>
        <taxon>Basidiomycota</taxon>
        <taxon>Agaricomycotina</taxon>
        <taxon>Agaricomycetes</taxon>
        <taxon>Auriculariales</taxon>
        <taxon>Exidiaceae</taxon>
        <taxon>Exidia</taxon>
    </lineage>
</organism>
<name>A0A165LIP1_EXIGL</name>
<gene>
    <name evidence="1" type="ORF">EXIGLDRAFT_337251</name>
</gene>
<keyword evidence="2" id="KW-1185">Reference proteome</keyword>
<dbReference type="AlphaFoldDB" id="A0A165LIP1"/>
<dbReference type="InParanoid" id="A0A165LIP1"/>